<keyword evidence="2" id="KW-1185">Reference proteome</keyword>
<sequence length="166" mass="19050">MASKELINEYLQWRAFRRQSQLDSEFRAARKKLDDARISATRMTEAYRSMADKGAEQGACYRTLYQRDHDGVTVTCEGWLFVRRVLAEGGTTRVRATLLETFRLENGQQEPGKTAAEKVTLEIYDQLLTSQNMALVVRVDRTDGDRQTNFLTFADQVRGDLRPHLA</sequence>
<dbReference type="OrthoDB" id="6157306at2"/>
<dbReference type="EMBL" id="CP038437">
    <property type="protein sequence ID" value="QEM81974.1"/>
    <property type="molecule type" value="Genomic_DNA"/>
</dbReference>
<dbReference type="RefSeq" id="WP_149284984.1">
    <property type="nucleotide sequence ID" value="NZ_CP038437.2"/>
</dbReference>
<dbReference type="KEGG" id="hbh:E4T21_10710"/>
<organism evidence="1 2">
    <name type="scientific">Halomonas binhaiensis</name>
    <dbReference type="NCBI Taxonomy" id="2562282"/>
    <lineage>
        <taxon>Bacteria</taxon>
        <taxon>Pseudomonadati</taxon>
        <taxon>Pseudomonadota</taxon>
        <taxon>Gammaproteobacteria</taxon>
        <taxon>Oceanospirillales</taxon>
        <taxon>Halomonadaceae</taxon>
        <taxon>Halomonas</taxon>
    </lineage>
</organism>
<reference evidence="1" key="1">
    <citation type="submission" date="2021-02" db="EMBL/GenBank/DDBJ databases">
        <title>Strain Y2R2, a novel species of the genus Halomonas.</title>
        <authorList>
            <person name="Huang H."/>
        </authorList>
    </citation>
    <scope>NUCLEOTIDE SEQUENCE</scope>
    <source>
        <strain evidence="1">Y2R2</strain>
    </source>
</reference>
<accession>A0A5C1NFH1</accession>
<protein>
    <submittedName>
        <fullName evidence="1">Uncharacterized protein</fullName>
    </submittedName>
</protein>
<evidence type="ECO:0000313" key="2">
    <source>
        <dbReference type="Proteomes" id="UP000324285"/>
    </source>
</evidence>
<name>A0A5C1NFH1_9GAMM</name>
<dbReference type="AlphaFoldDB" id="A0A5C1NFH1"/>
<evidence type="ECO:0000313" key="1">
    <source>
        <dbReference type="EMBL" id="QEM81974.1"/>
    </source>
</evidence>
<gene>
    <name evidence="1" type="ORF">E4T21_10710</name>
</gene>
<proteinExistence type="predicted"/>
<dbReference type="Proteomes" id="UP000324285">
    <property type="component" value="Chromosome"/>
</dbReference>